<evidence type="ECO:0000313" key="2">
    <source>
        <dbReference type="Proteomes" id="UP000677218"/>
    </source>
</evidence>
<dbReference type="GO" id="GO:0004721">
    <property type="term" value="F:phosphoprotein phosphatase activity"/>
    <property type="evidence" value="ECO:0007669"/>
    <property type="project" value="InterPro"/>
</dbReference>
<keyword evidence="2" id="KW-1185">Reference proteome</keyword>
<dbReference type="InterPro" id="IPR029021">
    <property type="entry name" value="Prot-tyrosine_phosphatase-like"/>
</dbReference>
<dbReference type="Proteomes" id="UP000677218">
    <property type="component" value="Unassembled WGS sequence"/>
</dbReference>
<dbReference type="PROSITE" id="PS00383">
    <property type="entry name" value="TYR_PHOSPHATASE_1"/>
    <property type="match status" value="1"/>
</dbReference>
<accession>A0A916QKK1</accession>
<name>A0A916QKK1_9LACO</name>
<proteinExistence type="predicted"/>
<dbReference type="SUPFAM" id="SSF52799">
    <property type="entry name" value="(Phosphotyrosine protein) phosphatases II"/>
    <property type="match status" value="1"/>
</dbReference>
<dbReference type="RefSeq" id="WP_212781381.1">
    <property type="nucleotide sequence ID" value="NZ_BMAY01000016.1"/>
</dbReference>
<dbReference type="Gene3D" id="3.90.190.10">
    <property type="entry name" value="Protein tyrosine phosphatase superfamily"/>
    <property type="match status" value="1"/>
</dbReference>
<reference evidence="1" key="1">
    <citation type="submission" date="2020-08" db="EMBL/GenBank/DDBJ databases">
        <title>Taxonomic study for Lactobacillus species isolated from hardwood bark.</title>
        <authorList>
            <person name="Tohno M."/>
            <person name="Tanizawa Y."/>
        </authorList>
    </citation>
    <scope>NUCLEOTIDE SEQUENCE</scope>
    <source>
        <strain evidence="1">B40</strain>
    </source>
</reference>
<protein>
    <submittedName>
        <fullName evidence="1">Protein tyrosine phosphatase</fullName>
    </submittedName>
</protein>
<dbReference type="InterPro" id="IPR016130">
    <property type="entry name" value="Tyr_Pase_AS"/>
</dbReference>
<gene>
    <name evidence="1" type="ORF">LCB40_15820</name>
</gene>
<organism evidence="1 2">
    <name type="scientific">Lactobacillus corticis</name>
    <dbReference type="NCBI Taxonomy" id="2201249"/>
    <lineage>
        <taxon>Bacteria</taxon>
        <taxon>Bacillati</taxon>
        <taxon>Bacillota</taxon>
        <taxon>Bacilli</taxon>
        <taxon>Lactobacillales</taxon>
        <taxon>Lactobacillaceae</taxon>
        <taxon>Lactobacillus</taxon>
    </lineage>
</organism>
<sequence>MSEHLTNQLIGITSGRNFRELGGYATNSGKKIKYHRLLRTGNWGSLSTDDQTFLANYGVSKVIDFRSEDEVTKQPDRIPDGVQYIYDPVFSEDLTNSSRSLNDLATQAAKDSEFGFNHMLFAYEDMINSDSAQNAYRTFFTQLLANETGASAFHCTAGKDRTGFAALLIMTALGVPLKAIKKDYLLTNITTKDFINNLVERARLNGENANVQQSIRDIQSVRSEYFDHALKMLNDEYGSVNNYLRDVMKLSASDIFELRHLYLED</sequence>
<comment type="caution">
    <text evidence="1">The sequence shown here is derived from an EMBL/GenBank/DDBJ whole genome shotgun (WGS) entry which is preliminary data.</text>
</comment>
<evidence type="ECO:0000313" key="1">
    <source>
        <dbReference type="EMBL" id="GFZ27702.1"/>
    </source>
</evidence>
<dbReference type="AlphaFoldDB" id="A0A916QKK1"/>
<dbReference type="InterPro" id="IPR026893">
    <property type="entry name" value="Tyr/Ser_Pase_IphP-type"/>
</dbReference>
<dbReference type="Pfam" id="PF13350">
    <property type="entry name" value="Y_phosphatase3"/>
    <property type="match status" value="1"/>
</dbReference>
<dbReference type="EMBL" id="BMAY01000016">
    <property type="protein sequence ID" value="GFZ27702.1"/>
    <property type="molecule type" value="Genomic_DNA"/>
</dbReference>